<protein>
    <submittedName>
        <fullName evidence="1">Uncharacterized protein</fullName>
    </submittedName>
</protein>
<sequence length="97" mass="10449">MLAPEARLDNLVPTDGGVGSQTRVDLLATEAVPPVVLGYSTDNVAAPPTEDQLIEAFGNRQVGFTAFVIDNAMAGTVWLVIKSQSNTWWYEQLTKAV</sequence>
<dbReference type="EMBL" id="LAZR01001762">
    <property type="protein sequence ID" value="KKN39473.1"/>
    <property type="molecule type" value="Genomic_DNA"/>
</dbReference>
<reference evidence="1" key="1">
    <citation type="journal article" date="2015" name="Nature">
        <title>Complex archaea that bridge the gap between prokaryotes and eukaryotes.</title>
        <authorList>
            <person name="Spang A."/>
            <person name="Saw J.H."/>
            <person name="Jorgensen S.L."/>
            <person name="Zaremba-Niedzwiedzka K."/>
            <person name="Martijn J."/>
            <person name="Lind A.E."/>
            <person name="van Eijk R."/>
            <person name="Schleper C."/>
            <person name="Guy L."/>
            <person name="Ettema T.J."/>
        </authorList>
    </citation>
    <scope>NUCLEOTIDE SEQUENCE</scope>
</reference>
<gene>
    <name evidence="1" type="ORF">LCGC14_0743020</name>
</gene>
<comment type="caution">
    <text evidence="1">The sequence shown here is derived from an EMBL/GenBank/DDBJ whole genome shotgun (WGS) entry which is preliminary data.</text>
</comment>
<dbReference type="AlphaFoldDB" id="A0A0F9TD89"/>
<name>A0A0F9TD89_9ZZZZ</name>
<accession>A0A0F9TD89</accession>
<organism evidence="1">
    <name type="scientific">marine sediment metagenome</name>
    <dbReference type="NCBI Taxonomy" id="412755"/>
    <lineage>
        <taxon>unclassified sequences</taxon>
        <taxon>metagenomes</taxon>
        <taxon>ecological metagenomes</taxon>
    </lineage>
</organism>
<evidence type="ECO:0000313" key="1">
    <source>
        <dbReference type="EMBL" id="KKN39473.1"/>
    </source>
</evidence>
<proteinExistence type="predicted"/>